<dbReference type="VEuPathDB" id="VectorBase:AMAM006066"/>
<keyword evidence="1" id="KW-1015">Disulfide bond</keyword>
<dbReference type="InterPro" id="IPR018378">
    <property type="entry name" value="C-type_lectin_CS"/>
</dbReference>
<sequence>MQQWQYAFPSIPDVLRQNRCLCPCKPFEEKEYYIPIRRTSNWFGAVAFCNSAGMEIAEVLNADEANALRQVMIEEESDDDMEFFWIGANDLGVQGTHRWGLTGRPVTYSNWTVGEPNNALSDDGSNQTERCAAIAKDTFEWNDFQCTQHKKFVCQQFRDE</sequence>
<dbReference type="SUPFAM" id="SSF56436">
    <property type="entry name" value="C-type lectin-like"/>
    <property type="match status" value="1"/>
</dbReference>
<evidence type="ECO:0000313" key="3">
    <source>
        <dbReference type="EnsemblMetazoa" id="AMAM006066-PA"/>
    </source>
</evidence>
<dbReference type="InterPro" id="IPR016186">
    <property type="entry name" value="C-type_lectin-like/link_sf"/>
</dbReference>
<organism evidence="3 4">
    <name type="scientific">Anopheles maculatus</name>
    <dbReference type="NCBI Taxonomy" id="74869"/>
    <lineage>
        <taxon>Eukaryota</taxon>
        <taxon>Metazoa</taxon>
        <taxon>Ecdysozoa</taxon>
        <taxon>Arthropoda</taxon>
        <taxon>Hexapoda</taxon>
        <taxon>Insecta</taxon>
        <taxon>Pterygota</taxon>
        <taxon>Neoptera</taxon>
        <taxon>Endopterygota</taxon>
        <taxon>Diptera</taxon>
        <taxon>Nematocera</taxon>
        <taxon>Culicoidea</taxon>
        <taxon>Culicidae</taxon>
        <taxon>Anophelinae</taxon>
        <taxon>Anopheles</taxon>
        <taxon>Anopheles maculatus group</taxon>
    </lineage>
</organism>
<dbReference type="InterPro" id="IPR016187">
    <property type="entry name" value="CTDL_fold"/>
</dbReference>
<dbReference type="PANTHER" id="PTHR22803">
    <property type="entry name" value="MANNOSE, PHOSPHOLIPASE, LECTIN RECEPTOR RELATED"/>
    <property type="match status" value="1"/>
</dbReference>
<dbReference type="CDD" id="cd00037">
    <property type="entry name" value="CLECT"/>
    <property type="match status" value="1"/>
</dbReference>
<reference evidence="4" key="1">
    <citation type="submission" date="2013-09" db="EMBL/GenBank/DDBJ databases">
        <title>The Genome Sequence of Anopheles maculatus species B.</title>
        <authorList>
            <consortium name="The Broad Institute Genomics Platform"/>
            <person name="Neafsey D.E."/>
            <person name="Besansky N."/>
            <person name="Howell P."/>
            <person name="Walton C."/>
            <person name="Young S.K."/>
            <person name="Zeng Q."/>
            <person name="Gargeya S."/>
            <person name="Fitzgerald M."/>
            <person name="Haas B."/>
            <person name="Abouelleil A."/>
            <person name="Allen A.W."/>
            <person name="Alvarado L."/>
            <person name="Arachchi H.M."/>
            <person name="Berlin A.M."/>
            <person name="Chapman S.B."/>
            <person name="Gainer-Dewar J."/>
            <person name="Goldberg J."/>
            <person name="Griggs A."/>
            <person name="Gujja S."/>
            <person name="Hansen M."/>
            <person name="Howarth C."/>
            <person name="Imamovic A."/>
            <person name="Ireland A."/>
            <person name="Larimer J."/>
            <person name="McCowan C."/>
            <person name="Murphy C."/>
            <person name="Pearson M."/>
            <person name="Poon T.W."/>
            <person name="Priest M."/>
            <person name="Roberts A."/>
            <person name="Saif S."/>
            <person name="Shea T."/>
            <person name="Sisk P."/>
            <person name="Sykes S."/>
            <person name="Wortman J."/>
            <person name="Nusbaum C."/>
            <person name="Birren B."/>
        </authorList>
    </citation>
    <scope>NUCLEOTIDE SEQUENCE [LARGE SCALE GENOMIC DNA]</scope>
    <source>
        <strain evidence="4">maculatus3</strain>
    </source>
</reference>
<name>A0A182SG16_9DIPT</name>
<dbReference type="Proteomes" id="UP000075901">
    <property type="component" value="Unassembled WGS sequence"/>
</dbReference>
<feature type="domain" description="C-type lectin" evidence="2">
    <location>
        <begin position="27"/>
        <end position="155"/>
    </location>
</feature>
<dbReference type="PROSITE" id="PS50041">
    <property type="entry name" value="C_TYPE_LECTIN_2"/>
    <property type="match status" value="1"/>
</dbReference>
<dbReference type="Gene3D" id="3.10.100.10">
    <property type="entry name" value="Mannose-Binding Protein A, subunit A"/>
    <property type="match status" value="1"/>
</dbReference>
<protein>
    <recommendedName>
        <fullName evidence="2">C-type lectin domain-containing protein</fullName>
    </recommendedName>
</protein>
<dbReference type="InterPro" id="IPR050111">
    <property type="entry name" value="C-type_lectin/snaclec_domain"/>
</dbReference>
<dbReference type="SMART" id="SM00034">
    <property type="entry name" value="CLECT"/>
    <property type="match status" value="1"/>
</dbReference>
<keyword evidence="4" id="KW-1185">Reference proteome</keyword>
<dbReference type="AlphaFoldDB" id="A0A182SG16"/>
<dbReference type="EnsemblMetazoa" id="AMAM006066-RA">
    <property type="protein sequence ID" value="AMAM006066-PA"/>
    <property type="gene ID" value="AMAM006066"/>
</dbReference>
<dbReference type="InterPro" id="IPR001304">
    <property type="entry name" value="C-type_lectin-like"/>
</dbReference>
<accession>A0A182SG16</accession>
<evidence type="ECO:0000259" key="2">
    <source>
        <dbReference type="PROSITE" id="PS50041"/>
    </source>
</evidence>
<proteinExistence type="predicted"/>
<evidence type="ECO:0000256" key="1">
    <source>
        <dbReference type="ARBA" id="ARBA00023157"/>
    </source>
</evidence>
<evidence type="ECO:0000313" key="4">
    <source>
        <dbReference type="Proteomes" id="UP000075901"/>
    </source>
</evidence>
<dbReference type="PROSITE" id="PS00615">
    <property type="entry name" value="C_TYPE_LECTIN_1"/>
    <property type="match status" value="1"/>
</dbReference>
<reference evidence="3" key="2">
    <citation type="submission" date="2020-05" db="UniProtKB">
        <authorList>
            <consortium name="EnsemblMetazoa"/>
        </authorList>
    </citation>
    <scope>IDENTIFICATION</scope>
    <source>
        <strain evidence="3">maculatus3</strain>
    </source>
</reference>
<dbReference type="Pfam" id="PF00059">
    <property type="entry name" value="Lectin_C"/>
    <property type="match status" value="1"/>
</dbReference>